<name>A0ACA9NDL8_9GLOM</name>
<accession>A0ACA9NDL8</accession>
<organism evidence="1 2">
    <name type="scientific">Acaulospora colombiana</name>
    <dbReference type="NCBI Taxonomy" id="27376"/>
    <lineage>
        <taxon>Eukaryota</taxon>
        <taxon>Fungi</taxon>
        <taxon>Fungi incertae sedis</taxon>
        <taxon>Mucoromycota</taxon>
        <taxon>Glomeromycotina</taxon>
        <taxon>Glomeromycetes</taxon>
        <taxon>Diversisporales</taxon>
        <taxon>Acaulosporaceae</taxon>
        <taxon>Acaulospora</taxon>
    </lineage>
</organism>
<reference evidence="1" key="1">
    <citation type="submission" date="2021-06" db="EMBL/GenBank/DDBJ databases">
        <authorList>
            <person name="Kallberg Y."/>
            <person name="Tangrot J."/>
            <person name="Rosling A."/>
        </authorList>
    </citation>
    <scope>NUCLEOTIDE SEQUENCE</scope>
    <source>
        <strain evidence="1">CL356</strain>
    </source>
</reference>
<sequence length="393" mass="42872">MNPSTQGHGFERSSDIRGMPSTTIFLPHRSFTTAANLATPELEDNQVSQSSRRGLLSGRREWSRVNSFQSDDTPPPTSRSLHTMTEGHNDNATLQGKIPSDPLTHYTYVPSYLNEKGLVTRHIGKVTKVSEVAKADTLPAPLQTPRKGYRTRILNDRMDSYRSIDQPEDHGPIYSPKRREMEGDQGDNKDAIQANINTRQISSVGATLDRDVNKRLMERAVYASSRGTSTKGNLSPSVRPNEATQGAISSAGTIHVALPSPVSKPSLPPPRSTKTMPRSNIPKLWIPTAIDTNHASDPKNLTITTSDISSPTIPKPPPAPILPIGSKGKSSTDINLINRDEEDPMFATTSHGLAENDKSRDDPALHSPVNFDEIFISHSDIDSSGVPPPSDNQ</sequence>
<evidence type="ECO:0000313" key="2">
    <source>
        <dbReference type="Proteomes" id="UP000789525"/>
    </source>
</evidence>
<protein>
    <submittedName>
        <fullName evidence="1">12651_t:CDS:1</fullName>
    </submittedName>
</protein>
<proteinExistence type="predicted"/>
<evidence type="ECO:0000313" key="1">
    <source>
        <dbReference type="EMBL" id="CAG8648939.1"/>
    </source>
</evidence>
<dbReference type="EMBL" id="CAJVPT010020546">
    <property type="protein sequence ID" value="CAG8648939.1"/>
    <property type="molecule type" value="Genomic_DNA"/>
</dbReference>
<comment type="caution">
    <text evidence="1">The sequence shown here is derived from an EMBL/GenBank/DDBJ whole genome shotgun (WGS) entry which is preliminary data.</text>
</comment>
<keyword evidence="2" id="KW-1185">Reference proteome</keyword>
<dbReference type="Proteomes" id="UP000789525">
    <property type="component" value="Unassembled WGS sequence"/>
</dbReference>
<gene>
    <name evidence="1" type="ORF">ACOLOM_LOCUS8187</name>
</gene>